<dbReference type="AlphaFoldDB" id="A0A2A9NZK4"/>
<evidence type="ECO:0000313" key="3">
    <source>
        <dbReference type="Proteomes" id="UP000242287"/>
    </source>
</evidence>
<proteinExistence type="predicted"/>
<dbReference type="Gene3D" id="3.40.50.1820">
    <property type="entry name" value="alpha/beta hydrolase"/>
    <property type="match status" value="1"/>
</dbReference>
<dbReference type="STRING" id="703135.A0A2A9NZK4"/>
<dbReference type="OrthoDB" id="5592486at2759"/>
<evidence type="ECO:0000256" key="1">
    <source>
        <dbReference type="SAM" id="MobiDB-lite"/>
    </source>
</evidence>
<gene>
    <name evidence="2" type="ORF">AMATHDRAFT_170612</name>
</gene>
<feature type="region of interest" description="Disordered" evidence="1">
    <location>
        <begin position="469"/>
        <end position="494"/>
    </location>
</feature>
<feature type="compositionally biased region" description="Low complexity" evidence="1">
    <location>
        <begin position="469"/>
        <end position="482"/>
    </location>
</feature>
<dbReference type="EMBL" id="KZ301971">
    <property type="protein sequence ID" value="PFH54027.1"/>
    <property type="molecule type" value="Genomic_DNA"/>
</dbReference>
<keyword evidence="3" id="KW-1185">Reference proteome</keyword>
<accession>A0A2A9NZK4</accession>
<dbReference type="SUPFAM" id="SSF53474">
    <property type="entry name" value="alpha/beta-Hydrolases"/>
    <property type="match status" value="1"/>
</dbReference>
<evidence type="ECO:0000313" key="2">
    <source>
        <dbReference type="EMBL" id="PFH54027.1"/>
    </source>
</evidence>
<organism evidence="2 3">
    <name type="scientific">Amanita thiersii Skay4041</name>
    <dbReference type="NCBI Taxonomy" id="703135"/>
    <lineage>
        <taxon>Eukaryota</taxon>
        <taxon>Fungi</taxon>
        <taxon>Dikarya</taxon>
        <taxon>Basidiomycota</taxon>
        <taxon>Agaricomycotina</taxon>
        <taxon>Agaricomycetes</taxon>
        <taxon>Agaricomycetidae</taxon>
        <taxon>Agaricales</taxon>
        <taxon>Pluteineae</taxon>
        <taxon>Amanitaceae</taxon>
        <taxon>Amanita</taxon>
    </lineage>
</organism>
<dbReference type="InterPro" id="IPR029058">
    <property type="entry name" value="AB_hydrolase_fold"/>
</dbReference>
<feature type="region of interest" description="Disordered" evidence="1">
    <location>
        <begin position="65"/>
        <end position="92"/>
    </location>
</feature>
<reference evidence="2 3" key="1">
    <citation type="submission" date="2014-02" db="EMBL/GenBank/DDBJ databases">
        <title>Transposable element dynamics among asymbiotic and ectomycorrhizal Amanita fungi.</title>
        <authorList>
            <consortium name="DOE Joint Genome Institute"/>
            <person name="Hess J."/>
            <person name="Skrede I."/>
            <person name="Wolfe B."/>
            <person name="LaButti K."/>
            <person name="Ohm R.A."/>
            <person name="Grigoriev I.V."/>
            <person name="Pringle A."/>
        </authorList>
    </citation>
    <scope>NUCLEOTIDE SEQUENCE [LARGE SCALE GENOMIC DNA]</scope>
    <source>
        <strain evidence="2 3">SKay4041</strain>
    </source>
</reference>
<dbReference type="Proteomes" id="UP000242287">
    <property type="component" value="Unassembled WGS sequence"/>
</dbReference>
<dbReference type="PANTHER" id="PTHR11440">
    <property type="entry name" value="LECITHIN-CHOLESTEROL ACYLTRANSFERASE-RELATED"/>
    <property type="match status" value="1"/>
</dbReference>
<sequence>MNNVFVPPNVAVLLKRLANVVSTLSISSQYFAHHSDKPNPKELSLPWLARKWSWPPIFSLDSGGPPIQDFPPPPRRQPRKFQTGSTLPDKPDIPHPPDIIHQLIQNPALYDPFRTPRYPIVLWLYGFDSRGPSTFPSLRMHYWANVLKILRGKLGAEVIVTAVPGTGSISSRSATLDKQLGLRAHGRGINLLAHSMGGLDCRYLISHIKPNDYVPLSLTTISTPHRGSPFMDWCAENLGLGKLCHTEGHISTPLKDENKPLDSRPAVEPSTLSFASLPSSFTTLLLSILDSPAYANLTSRFLNDVFNPATPNDPSVKYFSVAGRMSGVNIWHPLWLPKMVLDAFETRQRNRLKAQWEGTTGRNGQMDPSMPSLWAQEREWGNDGLVTIQSAKWGEFLGIMEECDHWEMRGARGIEFGVDLPNIPPLGSGHADGWNFKDWIRFVNLWGKGEKAQHNANITKPELLSSAGSITTTSVGSSSPRLSRSEVAEERARIRERERARDDAVIKSSTDKLSVVMDWLIEQVPSPRLSLSLNGKGMNADVGIGEPMGKGGVKEEVRQIERPKTKRRELETKADLERFYVALCRKLYDEGL</sequence>
<evidence type="ECO:0008006" key="4">
    <source>
        <dbReference type="Google" id="ProtNLM"/>
    </source>
</evidence>
<feature type="compositionally biased region" description="Basic and acidic residues" evidence="1">
    <location>
        <begin position="483"/>
        <end position="494"/>
    </location>
</feature>
<protein>
    <recommendedName>
        <fullName evidence="4">DUF676 domain-containing protein</fullName>
    </recommendedName>
</protein>
<name>A0A2A9NZK4_9AGAR</name>